<reference evidence="5 6" key="1">
    <citation type="submission" date="2020-04" db="EMBL/GenBank/DDBJ databases">
        <title>MicrobeNet Type strains.</title>
        <authorList>
            <person name="Nicholson A.C."/>
        </authorList>
    </citation>
    <scope>NUCLEOTIDE SEQUENCE [LARGE SCALE GENOMIC DNA]</scope>
    <source>
        <strain evidence="5 6">DSM 44960</strain>
    </source>
</reference>
<organism evidence="5 6">
    <name type="scientific">Nocardia coubleae</name>
    <dbReference type="NCBI Taxonomy" id="356147"/>
    <lineage>
        <taxon>Bacteria</taxon>
        <taxon>Bacillati</taxon>
        <taxon>Actinomycetota</taxon>
        <taxon>Actinomycetes</taxon>
        <taxon>Mycobacteriales</taxon>
        <taxon>Nocardiaceae</taxon>
        <taxon>Nocardia</taxon>
    </lineage>
</organism>
<dbReference type="PANTHER" id="PTHR33744">
    <property type="entry name" value="CARBOHYDRATE DIACID REGULATOR"/>
    <property type="match status" value="1"/>
</dbReference>
<gene>
    <name evidence="5" type="ORF">HGA10_07065</name>
</gene>
<dbReference type="Pfam" id="PF14361">
    <property type="entry name" value="RsbRD_N"/>
    <property type="match status" value="1"/>
</dbReference>
<dbReference type="Gene3D" id="1.10.10.2840">
    <property type="entry name" value="PucR C-terminal helix-turn-helix domain"/>
    <property type="match status" value="1"/>
</dbReference>
<evidence type="ECO:0000259" key="4">
    <source>
        <dbReference type="Pfam" id="PF17853"/>
    </source>
</evidence>
<dbReference type="InterPro" id="IPR042070">
    <property type="entry name" value="PucR_C-HTH_sf"/>
</dbReference>
<feature type="domain" description="CdaR GGDEF-like" evidence="4">
    <location>
        <begin position="186"/>
        <end position="293"/>
    </location>
</feature>
<dbReference type="InterPro" id="IPR051448">
    <property type="entry name" value="CdaR-like_regulators"/>
</dbReference>
<evidence type="ECO:0000313" key="5">
    <source>
        <dbReference type="EMBL" id="NKX87073.1"/>
    </source>
</evidence>
<feature type="domain" description="RsbT co-antagonist protein RsbRD N-terminal" evidence="3">
    <location>
        <begin position="33"/>
        <end position="171"/>
    </location>
</feature>
<dbReference type="Pfam" id="PF13556">
    <property type="entry name" value="HTH_30"/>
    <property type="match status" value="1"/>
</dbReference>
<name>A0A846W2G0_9NOCA</name>
<dbReference type="InterPro" id="IPR025736">
    <property type="entry name" value="PucR_C-HTH_dom"/>
</dbReference>
<dbReference type="Proteomes" id="UP000572007">
    <property type="component" value="Unassembled WGS sequence"/>
</dbReference>
<evidence type="ECO:0000259" key="2">
    <source>
        <dbReference type="Pfam" id="PF13556"/>
    </source>
</evidence>
<dbReference type="AlphaFoldDB" id="A0A846W2G0"/>
<dbReference type="InterPro" id="IPR041522">
    <property type="entry name" value="CdaR_GGDEF"/>
</dbReference>
<evidence type="ECO:0000259" key="3">
    <source>
        <dbReference type="Pfam" id="PF14361"/>
    </source>
</evidence>
<dbReference type="Pfam" id="PF17853">
    <property type="entry name" value="GGDEF_2"/>
    <property type="match status" value="1"/>
</dbReference>
<comment type="similarity">
    <text evidence="1">Belongs to the CdaR family.</text>
</comment>
<accession>A0A846W2G0</accession>
<sequence length="414" mass="45403">MCLAARGYPVEVPTSSLAQPVAELAADLLEQIDTLADQLLVRILEQIEIYRTAGIVDRDELRASLIANMNQILERLSGERGVDLSAPRDIGRARASQDMPLPEVLRAYRLGFAFVWERLLAAARVSGRKSVDALLDTATAIWELADDFSLALTESYRQAMSERMIEADRRRSGIISAILDGPASGSLSAWEVAKLLDLPYEGTFLVVVAEVTGAHSAALPQLEDRLRRLDVGSAWRSQPQHEIGVLSLGNSRDPQVVLAEVAQVALGRVGVSPVFHRLDGAARALRLAQVALETLSPGTKGIRGLDDEPHIDLLVRDRETTRRFVVRVLHGVLALPDYDRTTLLATATAWIDARGSAANAGRELYCHPNTVRQRIRRLEERLGGSLDDPRVLSDLTIALQAIRTFPELGNRLDS</sequence>
<dbReference type="EMBL" id="JAAXOM010000001">
    <property type="protein sequence ID" value="NKX87073.1"/>
    <property type="molecule type" value="Genomic_DNA"/>
</dbReference>
<comment type="caution">
    <text evidence="5">The sequence shown here is derived from an EMBL/GenBank/DDBJ whole genome shotgun (WGS) entry which is preliminary data.</text>
</comment>
<proteinExistence type="inferred from homology"/>
<evidence type="ECO:0000313" key="6">
    <source>
        <dbReference type="Proteomes" id="UP000572007"/>
    </source>
</evidence>
<dbReference type="InterPro" id="IPR025751">
    <property type="entry name" value="RsbRD_N_dom"/>
</dbReference>
<evidence type="ECO:0000256" key="1">
    <source>
        <dbReference type="ARBA" id="ARBA00006754"/>
    </source>
</evidence>
<feature type="domain" description="PucR C-terminal helix-turn-helix" evidence="2">
    <location>
        <begin position="343"/>
        <end position="401"/>
    </location>
</feature>
<keyword evidence="6" id="KW-1185">Reference proteome</keyword>
<dbReference type="PANTHER" id="PTHR33744:SF1">
    <property type="entry name" value="DNA-BINDING TRANSCRIPTIONAL ACTIVATOR ADER"/>
    <property type="match status" value="1"/>
</dbReference>
<protein>
    <submittedName>
        <fullName evidence="5">PucR family transcriptional regulator</fullName>
    </submittedName>
</protein>